<dbReference type="SUPFAM" id="SSF110849">
    <property type="entry name" value="ParB/Sulfiredoxin"/>
    <property type="match status" value="1"/>
</dbReference>
<name>M1WNV2_PSEP2</name>
<dbReference type="OrthoDB" id="7021991at2"/>
<dbReference type="BioCyc" id="DPIE1322246:BN4_RS02920-MONOMER"/>
<dbReference type="CDD" id="cd16387">
    <property type="entry name" value="ParB_N_Srx"/>
    <property type="match status" value="1"/>
</dbReference>
<evidence type="ECO:0008006" key="3">
    <source>
        <dbReference type="Google" id="ProtNLM"/>
    </source>
</evidence>
<accession>M1WNV2</accession>
<dbReference type="Proteomes" id="UP000011724">
    <property type="component" value="Chromosome"/>
</dbReference>
<organism evidence="1 2">
    <name type="scientific">Pseudodesulfovibrio piezophilus (strain DSM 21447 / JCM 15486 / C1TLV30)</name>
    <name type="common">Desulfovibrio piezophilus</name>
    <dbReference type="NCBI Taxonomy" id="1322246"/>
    <lineage>
        <taxon>Bacteria</taxon>
        <taxon>Pseudomonadati</taxon>
        <taxon>Thermodesulfobacteriota</taxon>
        <taxon>Desulfovibrionia</taxon>
        <taxon>Desulfovibrionales</taxon>
        <taxon>Desulfovibrionaceae</taxon>
    </lineage>
</organism>
<dbReference type="RefSeq" id="WP_015413859.1">
    <property type="nucleotide sequence ID" value="NC_020409.1"/>
</dbReference>
<proteinExistence type="predicted"/>
<dbReference type="AlphaFoldDB" id="M1WNV2"/>
<keyword evidence="2" id="KW-1185">Reference proteome</keyword>
<dbReference type="KEGG" id="dpi:BN4_10567"/>
<protein>
    <recommendedName>
        <fullName evidence="3">ParB/Sulfiredoxin domain-containing protein</fullName>
    </recommendedName>
</protein>
<reference evidence="2" key="2">
    <citation type="journal article" date="2013" name="Stand. Genomic Sci.">
        <title>Complete genome sequence of Desulfocapsa sulfexigens, a marine deltaproteobacterium specialized in disproportionating inorganic sulfur compounds.</title>
        <authorList>
            <person name="Finster K.W."/>
            <person name="Kjeldsen K.U."/>
            <person name="Kube M."/>
            <person name="Reinhardt R."/>
            <person name="Mussmann M."/>
            <person name="Amann R."/>
            <person name="Schreiber L."/>
        </authorList>
    </citation>
    <scope>NUCLEOTIDE SEQUENCE [LARGE SCALE GENOMIC DNA]</scope>
    <source>
        <strain evidence="2">DSM 10523 / SB164P1</strain>
    </source>
</reference>
<dbReference type="eggNOG" id="COG1475">
    <property type="taxonomic scope" value="Bacteria"/>
</dbReference>
<gene>
    <name evidence="1" type="ordered locus">BN4_10567</name>
</gene>
<sequence>MTNKHERLTLEANAIFVSAQIQIRHKLNPEQVETYRNNYLNGIDMPPIEIALLGNRYWVVDGFHRLAAMKTINPAYPVDAILLKGMSQAKVRWRAASANMQHGLPLTRTEKQQAFKVFVGLKMNRKTSKRKPLRDCGPKDFMSRSGFTLSDH</sequence>
<dbReference type="EMBL" id="FO203427">
    <property type="protein sequence ID" value="CCH47804.1"/>
    <property type="molecule type" value="Genomic_DNA"/>
</dbReference>
<dbReference type="STRING" id="1322246.BN4_10567"/>
<evidence type="ECO:0000313" key="2">
    <source>
        <dbReference type="Proteomes" id="UP000011724"/>
    </source>
</evidence>
<reference evidence="1 2" key="1">
    <citation type="journal article" date="2013" name="PLoS ONE">
        <title>The first genomic and proteomic characterization of a deep-sea sulfate reducer: insights into the piezophilic lifestyle of Desulfovibrio piezophilus.</title>
        <authorList>
            <person name="Pradel N."/>
            <person name="Ji B."/>
            <person name="Gimenez G."/>
            <person name="Talla E."/>
            <person name="Lenoble P."/>
            <person name="Garel M."/>
            <person name="Tamburini C."/>
            <person name="Fourquet P."/>
            <person name="Lebrun R."/>
            <person name="Bertin P."/>
            <person name="Denis Y."/>
            <person name="Pophillat M."/>
            <person name="Barbe V."/>
            <person name="Ollivier B."/>
            <person name="Dolla A."/>
        </authorList>
    </citation>
    <scope>NUCLEOTIDE SEQUENCE [LARGE SCALE GENOMIC DNA]</scope>
    <source>
        <strain evidence="2">DSM 10523 / SB164P1</strain>
    </source>
</reference>
<evidence type="ECO:0000313" key="1">
    <source>
        <dbReference type="EMBL" id="CCH47804.1"/>
    </source>
</evidence>
<dbReference type="InterPro" id="IPR036086">
    <property type="entry name" value="ParB/Sulfiredoxin_sf"/>
</dbReference>
<dbReference type="HOGENOM" id="CLU_1719412_0_0_7"/>